<dbReference type="InterPro" id="IPR045087">
    <property type="entry name" value="Cu-oxidase_fam"/>
</dbReference>
<dbReference type="EnsemblPlants" id="EMT12966">
    <property type="protein sequence ID" value="EMT12966"/>
    <property type="gene ID" value="F775_05377"/>
</dbReference>
<dbReference type="NCBIfam" id="TIGR03389">
    <property type="entry name" value="laccase"/>
    <property type="match status" value="1"/>
</dbReference>
<comment type="function">
    <text evidence="2 13">Lignin degradation and detoxification of lignin-derived products.</text>
</comment>
<dbReference type="GO" id="GO:0046274">
    <property type="term" value="P:lignin catabolic process"/>
    <property type="evidence" value="ECO:0007669"/>
    <property type="project" value="UniProtKB-KW"/>
</dbReference>
<dbReference type="Pfam" id="PF07732">
    <property type="entry name" value="Cu-oxidase_3"/>
    <property type="match status" value="1"/>
</dbReference>
<dbReference type="InterPro" id="IPR001117">
    <property type="entry name" value="Cu-oxidase_2nd"/>
</dbReference>
<dbReference type="InterPro" id="IPR017761">
    <property type="entry name" value="Laccase"/>
</dbReference>
<keyword evidence="7 13" id="KW-0964">Secreted</keyword>
<evidence type="ECO:0000256" key="7">
    <source>
        <dbReference type="ARBA" id="ARBA00022525"/>
    </source>
</evidence>
<protein>
    <recommendedName>
        <fullName evidence="5 13">Laccase</fullName>
        <ecNumber evidence="5 13">1.10.3.2</ecNumber>
    </recommendedName>
    <alternativeName>
        <fullName evidence="13">Benzenediol:oxygen oxidoreductase</fullName>
    </alternativeName>
    <alternativeName>
        <fullName evidence="13">Diphenol oxidase</fullName>
    </alternativeName>
    <alternativeName>
        <fullName evidence="13">Urishiol oxidase</fullName>
    </alternativeName>
</protein>
<accession>R7W1V7</accession>
<evidence type="ECO:0000256" key="12">
    <source>
        <dbReference type="ARBA" id="ARBA00023185"/>
    </source>
</evidence>
<evidence type="ECO:0000256" key="10">
    <source>
        <dbReference type="ARBA" id="ARBA00023002"/>
    </source>
</evidence>
<keyword evidence="10 13" id="KW-0560">Oxidoreductase</keyword>
<feature type="domain" description="Plastocyanin-like" evidence="14">
    <location>
        <begin position="120"/>
        <end position="272"/>
    </location>
</feature>
<evidence type="ECO:0000256" key="4">
    <source>
        <dbReference type="ARBA" id="ARBA00010609"/>
    </source>
</evidence>
<keyword evidence="9 13" id="KW-0677">Repeat</keyword>
<dbReference type="GO" id="GO:0005507">
    <property type="term" value="F:copper ion binding"/>
    <property type="evidence" value="ECO:0007669"/>
    <property type="project" value="InterPro"/>
</dbReference>
<dbReference type="AlphaFoldDB" id="R7W1V7"/>
<evidence type="ECO:0000256" key="2">
    <source>
        <dbReference type="ARBA" id="ARBA00002075"/>
    </source>
</evidence>
<comment type="subcellular location">
    <subcellularLocation>
        <location evidence="3 13">Secreted</location>
        <location evidence="3 13">Extracellular space</location>
        <location evidence="3 13">Apoplast</location>
    </subcellularLocation>
</comment>
<evidence type="ECO:0000256" key="5">
    <source>
        <dbReference type="ARBA" id="ARBA00012297"/>
    </source>
</evidence>
<evidence type="ECO:0000256" key="6">
    <source>
        <dbReference type="ARBA" id="ARBA00022523"/>
    </source>
</evidence>
<dbReference type="FunFam" id="2.60.40.420:FF:000049">
    <property type="entry name" value="Laccase"/>
    <property type="match status" value="1"/>
</dbReference>
<evidence type="ECO:0000256" key="9">
    <source>
        <dbReference type="ARBA" id="ARBA00022737"/>
    </source>
</evidence>
<dbReference type="Pfam" id="PF07731">
    <property type="entry name" value="Cu-oxidase_2"/>
    <property type="match status" value="1"/>
</dbReference>
<dbReference type="SUPFAM" id="SSF49503">
    <property type="entry name" value="Cupredoxins"/>
    <property type="match status" value="3"/>
</dbReference>
<evidence type="ECO:0000256" key="1">
    <source>
        <dbReference type="ARBA" id="ARBA00000349"/>
    </source>
</evidence>
<dbReference type="InterPro" id="IPR034285">
    <property type="entry name" value="CuRO_2_LCC"/>
</dbReference>
<sequence>MAISSGLPAPCSLLMATLMLLIVQAQSITRHYNFNVQMANVTRLCGTKGIVTVNGEYPGPALLAREGDRVVVRVTNRVAHNRGTLWWHAHISWLRATVYGAIIILPKHGVPYPFPAPHKEVPVVFGEWWRADTEAVVRQALRTGGAPNISDAFTINGLPGPLYNCSAKDTFKLKVEPGKTYMLRLVNAALNDELFFSVANHTLTVVEVDAVYVKPFTVKTLIISPGQTTNVLLTAKPFYPKANFYMLAAPYSTIRPGTFDNTTVAGILEYQKPGSPSMSSFDKDLPLFKPVLPRFNDTGFVTNFTSKLRSLATPQYPAAVPRSVDKRFFFTVGLGTLPCPANTTCQGPTNKTQFAAAMNNVSLVLPSTALLQSHFTGVSRGVYGSNFPVTPLLKFNYTGAPPNNTNVAKGTKLLVLPFNASVELVMQDTSILGFESHPLHLHGFNFFVVGQGFGNYDAVNDPAKFNLVDPVERNTVGVPAGGCMVHALPFGGAHDMGIENGMAGTRRKPSEPEVAPPTG</sequence>
<feature type="domain" description="Plastocyanin-like" evidence="16">
    <location>
        <begin position="35"/>
        <end position="80"/>
    </location>
</feature>
<dbReference type="ExpressionAtlas" id="R7W1V7">
    <property type="expression patterns" value="baseline"/>
</dbReference>
<dbReference type="InterPro" id="IPR008972">
    <property type="entry name" value="Cupredoxin"/>
</dbReference>
<keyword evidence="12 13" id="KW-0439">Lignin degradation</keyword>
<dbReference type="GO" id="GO:0048046">
    <property type="term" value="C:apoplast"/>
    <property type="evidence" value="ECO:0007669"/>
    <property type="project" value="UniProtKB-SubCell"/>
</dbReference>
<dbReference type="CDD" id="cd13875">
    <property type="entry name" value="CuRO_2_LCC_plant"/>
    <property type="match status" value="1"/>
</dbReference>
<keyword evidence="8 13" id="KW-0479">Metal-binding</keyword>
<proteinExistence type="inferred from homology"/>
<evidence type="ECO:0000256" key="3">
    <source>
        <dbReference type="ARBA" id="ARBA00004271"/>
    </source>
</evidence>
<keyword evidence="6 13" id="KW-0052">Apoplast</keyword>
<feature type="signal peptide" evidence="13">
    <location>
        <begin position="1"/>
        <end position="25"/>
    </location>
</feature>
<dbReference type="GO" id="GO:0052716">
    <property type="term" value="F:hydroquinone:oxygen oxidoreductase activity"/>
    <property type="evidence" value="ECO:0007669"/>
    <property type="project" value="UniProtKB-EC"/>
</dbReference>
<organism evidence="17">
    <name type="scientific">Aegilops tauschii</name>
    <name type="common">Tausch's goatgrass</name>
    <name type="synonym">Aegilops squarrosa</name>
    <dbReference type="NCBI Taxonomy" id="37682"/>
    <lineage>
        <taxon>Eukaryota</taxon>
        <taxon>Viridiplantae</taxon>
        <taxon>Streptophyta</taxon>
        <taxon>Embryophyta</taxon>
        <taxon>Tracheophyta</taxon>
        <taxon>Spermatophyta</taxon>
        <taxon>Magnoliopsida</taxon>
        <taxon>Liliopsida</taxon>
        <taxon>Poales</taxon>
        <taxon>Poaceae</taxon>
        <taxon>BOP clade</taxon>
        <taxon>Pooideae</taxon>
        <taxon>Triticodae</taxon>
        <taxon>Triticeae</taxon>
        <taxon>Triticinae</taxon>
        <taxon>Aegilops</taxon>
    </lineage>
</organism>
<feature type="chain" id="PRO_5014486922" description="Laccase" evidence="13">
    <location>
        <begin position="26"/>
        <end position="519"/>
    </location>
</feature>
<evidence type="ECO:0000259" key="15">
    <source>
        <dbReference type="Pfam" id="PF07731"/>
    </source>
</evidence>
<evidence type="ECO:0000259" key="16">
    <source>
        <dbReference type="Pfam" id="PF07732"/>
    </source>
</evidence>
<evidence type="ECO:0000259" key="14">
    <source>
        <dbReference type="Pfam" id="PF00394"/>
    </source>
</evidence>
<dbReference type="InterPro" id="IPR011707">
    <property type="entry name" value="Cu-oxidase-like_N"/>
</dbReference>
<dbReference type="InterPro" id="IPR011706">
    <property type="entry name" value="Cu-oxidase_C"/>
</dbReference>
<feature type="domain" description="Plastocyanin-like" evidence="15">
    <location>
        <begin position="393"/>
        <end position="485"/>
    </location>
</feature>
<dbReference type="EC" id="1.10.3.2" evidence="5 13"/>
<evidence type="ECO:0000256" key="8">
    <source>
        <dbReference type="ARBA" id="ARBA00022723"/>
    </source>
</evidence>
<keyword evidence="13" id="KW-0732">Signal</keyword>
<dbReference type="PANTHER" id="PTHR11709:SF462">
    <property type="entry name" value="LACCASE"/>
    <property type="match status" value="1"/>
</dbReference>
<evidence type="ECO:0000313" key="17">
    <source>
        <dbReference type="EnsemblPlants" id="EMT12966"/>
    </source>
</evidence>
<dbReference type="Pfam" id="PF00394">
    <property type="entry name" value="Cu-oxidase"/>
    <property type="match status" value="1"/>
</dbReference>
<dbReference type="Gene3D" id="2.60.40.420">
    <property type="entry name" value="Cupredoxins - blue copper proteins"/>
    <property type="match status" value="3"/>
</dbReference>
<dbReference type="PANTHER" id="PTHR11709">
    <property type="entry name" value="MULTI-COPPER OXIDASE"/>
    <property type="match status" value="1"/>
</dbReference>
<evidence type="ECO:0000256" key="13">
    <source>
        <dbReference type="RuleBase" id="RU361119"/>
    </source>
</evidence>
<comment type="similarity">
    <text evidence="4 13">Belongs to the multicopper oxidase family.</text>
</comment>
<keyword evidence="11 13" id="KW-0186">Copper</keyword>
<evidence type="ECO:0000256" key="11">
    <source>
        <dbReference type="ARBA" id="ARBA00023008"/>
    </source>
</evidence>
<comment type="catalytic activity">
    <reaction evidence="1 13">
        <text>4 hydroquinone + O2 = 4 benzosemiquinone + 2 H2O</text>
        <dbReference type="Rhea" id="RHEA:11276"/>
        <dbReference type="ChEBI" id="CHEBI:15377"/>
        <dbReference type="ChEBI" id="CHEBI:15379"/>
        <dbReference type="ChEBI" id="CHEBI:17594"/>
        <dbReference type="ChEBI" id="CHEBI:17977"/>
        <dbReference type="EC" id="1.10.3.2"/>
    </reaction>
</comment>
<reference evidence="17" key="1">
    <citation type="submission" date="2015-06" db="UniProtKB">
        <authorList>
            <consortium name="EnsemblPlants"/>
        </authorList>
    </citation>
    <scope>IDENTIFICATION</scope>
</reference>
<comment type="cofactor">
    <cofactor evidence="13">
        <name>Cu cation</name>
        <dbReference type="ChEBI" id="CHEBI:23378"/>
    </cofactor>
    <text evidence="13">Binds 4 Cu cations per monomer.</text>
</comment>
<name>R7W1V7_AEGTA</name>